<comment type="caution">
    <text evidence="2">The sequence shown here is derived from an EMBL/GenBank/DDBJ whole genome shotgun (WGS) entry which is preliminary data.</text>
</comment>
<feature type="region of interest" description="Disordered" evidence="1">
    <location>
        <begin position="1"/>
        <end position="27"/>
    </location>
</feature>
<gene>
    <name evidence="2" type="ORF">PFISCL1PPCAC_22036</name>
</gene>
<reference evidence="2" key="1">
    <citation type="submission" date="2023-10" db="EMBL/GenBank/DDBJ databases">
        <title>Genome assembly of Pristionchus species.</title>
        <authorList>
            <person name="Yoshida K."/>
            <person name="Sommer R.J."/>
        </authorList>
    </citation>
    <scope>NUCLEOTIDE SEQUENCE</scope>
    <source>
        <strain evidence="2">RS5133</strain>
    </source>
</reference>
<keyword evidence="3" id="KW-1185">Reference proteome</keyword>
<dbReference type="AlphaFoldDB" id="A0AAV5WFC3"/>
<evidence type="ECO:0000313" key="2">
    <source>
        <dbReference type="EMBL" id="GMT30739.1"/>
    </source>
</evidence>
<protein>
    <submittedName>
        <fullName evidence="2">Uncharacterized protein</fullName>
    </submittedName>
</protein>
<dbReference type="EMBL" id="BTSY01000005">
    <property type="protein sequence ID" value="GMT30739.1"/>
    <property type="molecule type" value="Genomic_DNA"/>
</dbReference>
<evidence type="ECO:0000256" key="1">
    <source>
        <dbReference type="SAM" id="MobiDB-lite"/>
    </source>
</evidence>
<evidence type="ECO:0000313" key="3">
    <source>
        <dbReference type="Proteomes" id="UP001432322"/>
    </source>
</evidence>
<accession>A0AAV5WFC3</accession>
<sequence>MITMEAINDSRGVDAASSRSLYDRQESEERNRIHHMLWSRDTVDSTFEGGPSDGRATSSPIVSVLPIVNRIS</sequence>
<proteinExistence type="predicted"/>
<organism evidence="2 3">
    <name type="scientific">Pristionchus fissidentatus</name>
    <dbReference type="NCBI Taxonomy" id="1538716"/>
    <lineage>
        <taxon>Eukaryota</taxon>
        <taxon>Metazoa</taxon>
        <taxon>Ecdysozoa</taxon>
        <taxon>Nematoda</taxon>
        <taxon>Chromadorea</taxon>
        <taxon>Rhabditida</taxon>
        <taxon>Rhabditina</taxon>
        <taxon>Diplogasteromorpha</taxon>
        <taxon>Diplogasteroidea</taxon>
        <taxon>Neodiplogasteridae</taxon>
        <taxon>Pristionchus</taxon>
    </lineage>
</organism>
<name>A0AAV5WFC3_9BILA</name>
<dbReference type="Proteomes" id="UP001432322">
    <property type="component" value="Unassembled WGS sequence"/>
</dbReference>